<dbReference type="InterPro" id="IPR037523">
    <property type="entry name" value="VOC_core"/>
</dbReference>
<dbReference type="AlphaFoldDB" id="A0A508TYY1"/>
<reference evidence="2" key="1">
    <citation type="submission" date="2019-02" db="EMBL/GenBank/DDBJ databases">
        <authorList>
            <person name="Pothier F.J."/>
        </authorList>
    </citation>
    <scope>NUCLEOTIDE SEQUENCE</scope>
    <source>
        <strain evidence="2">CI-1B</strain>
    </source>
</reference>
<dbReference type="InterPro" id="IPR004360">
    <property type="entry name" value="Glyas_Fos-R_dOase_dom"/>
</dbReference>
<dbReference type="Gene3D" id="3.10.180.10">
    <property type="entry name" value="2,3-Dihydroxybiphenyl 1,2-Dioxygenase, domain 1"/>
    <property type="match status" value="2"/>
</dbReference>
<keyword evidence="2" id="KW-0560">Oxidoreductase</keyword>
<dbReference type="InterPro" id="IPR029068">
    <property type="entry name" value="Glyas_Bleomycin-R_OHBP_Dase"/>
</dbReference>
<dbReference type="InterPro" id="IPR052537">
    <property type="entry name" value="Extradiol_RC_dioxygenase"/>
</dbReference>
<dbReference type="PROSITE" id="PS51819">
    <property type="entry name" value="VOC"/>
    <property type="match status" value="2"/>
</dbReference>
<comment type="caution">
    <text evidence="2">The sequence shown here is derived from an EMBL/GenBank/DDBJ whole genome shotgun (WGS) entry which is preliminary data.</text>
</comment>
<dbReference type="PANTHER" id="PTHR36110:SF4">
    <property type="entry name" value="RING-CLEAVING DIOXYGENASE MHQA-RELATED"/>
    <property type="match status" value="1"/>
</dbReference>
<name>A0A508TYY1_9BRAD</name>
<evidence type="ECO:0000313" key="3">
    <source>
        <dbReference type="Proteomes" id="UP000328092"/>
    </source>
</evidence>
<dbReference type="Pfam" id="PF00903">
    <property type="entry name" value="Glyoxalase"/>
    <property type="match status" value="2"/>
</dbReference>
<dbReference type="PANTHER" id="PTHR36110">
    <property type="entry name" value="RING-CLEAVING DIOXYGENASE MHQE-RELATED"/>
    <property type="match status" value="1"/>
</dbReference>
<keyword evidence="2" id="KW-0223">Dioxygenase</keyword>
<accession>A0A508TYY1</accession>
<protein>
    <submittedName>
        <fullName evidence="2">Ring-cleaving dioxygenase MhqA</fullName>
        <ecNumber evidence="2">1.13.11.-</ecNumber>
    </submittedName>
</protein>
<dbReference type="Proteomes" id="UP000328092">
    <property type="component" value="Unassembled WGS sequence"/>
</dbReference>
<gene>
    <name evidence="2" type="primary">mhqA</name>
    <name evidence="2" type="ORF">CI1B_77350</name>
</gene>
<sequence length="388" mass="42898">MNNMIISGVNNQVFVASNLGRIEHFYAEILGLPVVKRTVHHLDPRLPVITFGFHAFKGEPKRRHTISYIEWNPIFYAMPETGFVDPAATAAGVANPRVGDPKGRWGAGTNHHLALHVPTRNGLLKWKRRLTDLGLHVTGPYNRNYFHAVYLRDPDGAIIEIATTEPGFGHDEAVLGSGFRPQPKANLIGGRDEVLTAAETWPQPVPVVTEDFALRGFHHITSISSNAERTEKFFVETVGLRLIKKTDYLDEKGGTHYYYACDDALSPGSVLTFFGLPGYTAGRLGTGLSHHFSLEVENEAALAHEHGRLKRAGLDISNVQDAIYSKLFYFRDPDGHICAISTPTLLAVDEPEDALGRKLCLPPNVEEQRIEIERNIALRPAPTPVPPA</sequence>
<proteinExistence type="predicted"/>
<feature type="domain" description="VOC" evidence="1">
    <location>
        <begin position="216"/>
        <end position="343"/>
    </location>
</feature>
<dbReference type="EC" id="1.13.11.-" evidence="2"/>
<evidence type="ECO:0000313" key="2">
    <source>
        <dbReference type="EMBL" id="VIO79332.1"/>
    </source>
</evidence>
<keyword evidence="3" id="KW-1185">Reference proteome</keyword>
<dbReference type="RefSeq" id="WP_139864265.1">
    <property type="nucleotide sequence ID" value="NZ_CAADFC020000033.1"/>
</dbReference>
<feature type="domain" description="VOC" evidence="1">
    <location>
        <begin position="8"/>
        <end position="164"/>
    </location>
</feature>
<organism evidence="2 3">
    <name type="scientific">Bradyrhizobium ivorense</name>
    <dbReference type="NCBI Taxonomy" id="2511166"/>
    <lineage>
        <taxon>Bacteria</taxon>
        <taxon>Pseudomonadati</taxon>
        <taxon>Pseudomonadota</taxon>
        <taxon>Alphaproteobacteria</taxon>
        <taxon>Hyphomicrobiales</taxon>
        <taxon>Nitrobacteraceae</taxon>
        <taxon>Bradyrhizobium</taxon>
    </lineage>
</organism>
<dbReference type="EMBL" id="CAADFC020000033">
    <property type="protein sequence ID" value="VIO79332.1"/>
    <property type="molecule type" value="Genomic_DNA"/>
</dbReference>
<dbReference type="GO" id="GO:0051213">
    <property type="term" value="F:dioxygenase activity"/>
    <property type="evidence" value="ECO:0007669"/>
    <property type="project" value="UniProtKB-KW"/>
</dbReference>
<dbReference type="OrthoDB" id="9812656at2"/>
<dbReference type="SUPFAM" id="SSF54593">
    <property type="entry name" value="Glyoxalase/Bleomycin resistance protein/Dihydroxybiphenyl dioxygenase"/>
    <property type="match status" value="2"/>
</dbReference>
<evidence type="ECO:0000259" key="1">
    <source>
        <dbReference type="PROSITE" id="PS51819"/>
    </source>
</evidence>